<protein>
    <recommendedName>
        <fullName evidence="2">Myb-like DNA-binding domain-containing protein</fullName>
    </recommendedName>
</protein>
<dbReference type="EMBL" id="ML739116">
    <property type="protein sequence ID" value="KAE8352847.1"/>
    <property type="molecule type" value="Genomic_DNA"/>
</dbReference>
<dbReference type="OrthoDB" id="3944408at2759"/>
<evidence type="ECO:0000313" key="3">
    <source>
        <dbReference type="EMBL" id="KAE8352847.1"/>
    </source>
</evidence>
<gene>
    <name evidence="3" type="ORF">BDV28DRAFT_165300</name>
</gene>
<sequence length="119" mass="12718">MTKSKTDENLVFLFMCLMNSGGVNSIDFNAVAEATNIKIPAARMRWSRLKAKIEKEMADGPDHSDAGEPSAVSTAATSPAKTKSPAKKRGVKRKKISEPEDDGIVEHDGDGNASAGQEK</sequence>
<name>A0A5N6Z599_9EURO</name>
<accession>A0A5N6Z599</accession>
<feature type="compositionally biased region" description="Basic and acidic residues" evidence="1">
    <location>
        <begin position="54"/>
        <end position="66"/>
    </location>
</feature>
<reference evidence="4" key="1">
    <citation type="submission" date="2019-04" db="EMBL/GenBank/DDBJ databases">
        <title>Friends and foes A comparative genomics studyof 23 Aspergillus species from section Flavi.</title>
        <authorList>
            <consortium name="DOE Joint Genome Institute"/>
            <person name="Kjaerbolling I."/>
            <person name="Vesth T."/>
            <person name="Frisvad J.C."/>
            <person name="Nybo J.L."/>
            <person name="Theobald S."/>
            <person name="Kildgaard S."/>
            <person name="Isbrandt T."/>
            <person name="Kuo A."/>
            <person name="Sato A."/>
            <person name="Lyhne E.K."/>
            <person name="Kogle M.E."/>
            <person name="Wiebenga A."/>
            <person name="Kun R.S."/>
            <person name="Lubbers R.J."/>
            <person name="Makela M.R."/>
            <person name="Barry K."/>
            <person name="Chovatia M."/>
            <person name="Clum A."/>
            <person name="Daum C."/>
            <person name="Haridas S."/>
            <person name="He G."/>
            <person name="LaButti K."/>
            <person name="Lipzen A."/>
            <person name="Mondo S."/>
            <person name="Riley R."/>
            <person name="Salamov A."/>
            <person name="Simmons B.A."/>
            <person name="Magnuson J.K."/>
            <person name="Henrissat B."/>
            <person name="Mortensen U.H."/>
            <person name="Larsen T.O."/>
            <person name="Devries R.P."/>
            <person name="Grigoriev I.V."/>
            <person name="Machida M."/>
            <person name="Baker S.E."/>
            <person name="Andersen M.R."/>
        </authorList>
    </citation>
    <scope>NUCLEOTIDE SEQUENCE [LARGE SCALE GENOMIC DNA]</scope>
    <source>
        <strain evidence="4">CBS 553.77</strain>
    </source>
</reference>
<feature type="domain" description="Myb-like DNA-binding" evidence="2">
    <location>
        <begin position="6"/>
        <end position="54"/>
    </location>
</feature>
<dbReference type="Proteomes" id="UP000327118">
    <property type="component" value="Unassembled WGS sequence"/>
</dbReference>
<dbReference type="InterPro" id="IPR054505">
    <property type="entry name" value="Myb_DNA-bind_8"/>
</dbReference>
<proteinExistence type="predicted"/>
<evidence type="ECO:0000256" key="1">
    <source>
        <dbReference type="SAM" id="MobiDB-lite"/>
    </source>
</evidence>
<keyword evidence="4" id="KW-1185">Reference proteome</keyword>
<evidence type="ECO:0000313" key="4">
    <source>
        <dbReference type="Proteomes" id="UP000327118"/>
    </source>
</evidence>
<feature type="compositionally biased region" description="Basic residues" evidence="1">
    <location>
        <begin position="84"/>
        <end position="95"/>
    </location>
</feature>
<feature type="region of interest" description="Disordered" evidence="1">
    <location>
        <begin position="54"/>
        <end position="119"/>
    </location>
</feature>
<dbReference type="AlphaFoldDB" id="A0A5N6Z599"/>
<feature type="compositionally biased region" description="Low complexity" evidence="1">
    <location>
        <begin position="69"/>
        <end position="83"/>
    </location>
</feature>
<organism evidence="3 4">
    <name type="scientific">Aspergillus coremiiformis</name>
    <dbReference type="NCBI Taxonomy" id="138285"/>
    <lineage>
        <taxon>Eukaryota</taxon>
        <taxon>Fungi</taxon>
        <taxon>Dikarya</taxon>
        <taxon>Ascomycota</taxon>
        <taxon>Pezizomycotina</taxon>
        <taxon>Eurotiomycetes</taxon>
        <taxon>Eurotiomycetidae</taxon>
        <taxon>Eurotiales</taxon>
        <taxon>Aspergillaceae</taxon>
        <taxon>Aspergillus</taxon>
        <taxon>Aspergillus subgen. Circumdati</taxon>
    </lineage>
</organism>
<evidence type="ECO:0000259" key="2">
    <source>
        <dbReference type="Pfam" id="PF22980"/>
    </source>
</evidence>
<dbReference type="Pfam" id="PF22980">
    <property type="entry name" value="Myb_DNA-bind_8"/>
    <property type="match status" value="1"/>
</dbReference>